<reference evidence="1" key="1">
    <citation type="submission" date="2008-09" db="EMBL/GenBank/DDBJ databases">
        <title>cDNA-AFLP analysis of host pathogen interaction of late leaf spot disease in peanut/Cercosporidium personatum.</title>
        <authorList>
            <person name="Dilip K."/>
            <person name="Kirti P.B."/>
        </authorList>
    </citation>
    <scope>NUCLEOTIDE SEQUENCE</scope>
</reference>
<name>G0KWM2_9FABA</name>
<accession>G0KWM2</accession>
<evidence type="ECO:0000313" key="1">
    <source>
        <dbReference type="EMBL" id="ACQ65771.1"/>
    </source>
</evidence>
<organism evidence="1">
    <name type="scientific">Arachis diogoi</name>
    <dbReference type="NCBI Taxonomy" id="170720"/>
    <lineage>
        <taxon>Eukaryota</taxon>
        <taxon>Viridiplantae</taxon>
        <taxon>Streptophyta</taxon>
        <taxon>Embryophyta</taxon>
        <taxon>Tracheophyta</taxon>
        <taxon>Spermatophyta</taxon>
        <taxon>Magnoliopsida</taxon>
        <taxon>eudicotyledons</taxon>
        <taxon>Gunneridae</taxon>
        <taxon>Pentapetalae</taxon>
        <taxon>rosids</taxon>
        <taxon>fabids</taxon>
        <taxon>Fabales</taxon>
        <taxon>Fabaceae</taxon>
        <taxon>Papilionoideae</taxon>
        <taxon>50 kb inversion clade</taxon>
        <taxon>dalbergioids sensu lato</taxon>
        <taxon>Dalbergieae</taxon>
        <taxon>Pterocarpus clade</taxon>
        <taxon>Arachis</taxon>
    </lineage>
</organism>
<feature type="non-terminal residue" evidence="1">
    <location>
        <position position="1"/>
    </location>
</feature>
<protein>
    <submittedName>
        <fullName evidence="1">Uncharacterized protein</fullName>
    </submittedName>
</protein>
<feature type="non-terminal residue" evidence="1">
    <location>
        <position position="87"/>
    </location>
</feature>
<sequence length="87" mass="10019">QFSRDGSQDHEGVFRKYDPYVCREEKAVDYVRALKSVYWNRIFAIPDIGAMDGQVKGVSWRAKNPPQPNGHYAIQWMEISSVETAVQ</sequence>
<dbReference type="AlphaFoldDB" id="G0KWM2"/>
<proteinExistence type="evidence at transcript level"/>
<dbReference type="EMBL" id="FJ262534">
    <property type="protein sequence ID" value="ACQ65771.1"/>
    <property type="molecule type" value="mRNA"/>
</dbReference>